<keyword evidence="2" id="KW-1185">Reference proteome</keyword>
<dbReference type="Gene3D" id="3.40.50.150">
    <property type="entry name" value="Vaccinia Virus protein VP39"/>
    <property type="match status" value="1"/>
</dbReference>
<reference evidence="1" key="1">
    <citation type="submission" date="2022-11" db="EMBL/GenBank/DDBJ databases">
        <title>Methylomonas rapida sp. nov., Carotenoid-Producing Obligate Methanotrophs with High Growth Characteristics and Biotechnological Potential.</title>
        <authorList>
            <person name="Tikhonova E.N."/>
            <person name="Suleimanov R.Z."/>
            <person name="Miroshnikov K."/>
            <person name="Oshkin I.Y."/>
            <person name="Belova S.E."/>
            <person name="Danilova O.V."/>
            <person name="Ashikhmin A."/>
            <person name="Konopkin A."/>
            <person name="But S.Y."/>
            <person name="Khmelenina V.N."/>
            <person name="Kuznetsov N."/>
            <person name="Pimenov N.V."/>
            <person name="Dedysh S.N."/>
        </authorList>
    </citation>
    <scope>NUCLEOTIDE SEQUENCE</scope>
    <source>
        <strain evidence="1">MP1</strain>
    </source>
</reference>
<keyword evidence="1" id="KW-0808">Transferase</keyword>
<dbReference type="Proteomes" id="UP001162780">
    <property type="component" value="Chromosome"/>
</dbReference>
<proteinExistence type="predicted"/>
<keyword evidence="1" id="KW-0489">Methyltransferase</keyword>
<gene>
    <name evidence="1" type="ORF">NM686_002530</name>
</gene>
<dbReference type="Pfam" id="PF13489">
    <property type="entry name" value="Methyltransf_23"/>
    <property type="match status" value="1"/>
</dbReference>
<evidence type="ECO:0000313" key="2">
    <source>
        <dbReference type="Proteomes" id="UP001162780"/>
    </source>
</evidence>
<dbReference type="PANTHER" id="PTHR43861">
    <property type="entry name" value="TRANS-ACONITATE 2-METHYLTRANSFERASE-RELATED"/>
    <property type="match status" value="1"/>
</dbReference>
<protein>
    <submittedName>
        <fullName evidence="1">Class I SAM-dependent methyltransferase</fullName>
    </submittedName>
</protein>
<name>A0ABY7GLM4_9GAMM</name>
<dbReference type="CDD" id="cd02440">
    <property type="entry name" value="AdoMet_MTases"/>
    <property type="match status" value="1"/>
</dbReference>
<organism evidence="1 2">
    <name type="scientific">Methylomonas rapida</name>
    <dbReference type="NCBI Taxonomy" id="2963939"/>
    <lineage>
        <taxon>Bacteria</taxon>
        <taxon>Pseudomonadati</taxon>
        <taxon>Pseudomonadota</taxon>
        <taxon>Gammaproteobacteria</taxon>
        <taxon>Methylococcales</taxon>
        <taxon>Methylococcaceae</taxon>
        <taxon>Methylomonas</taxon>
    </lineage>
</organism>
<dbReference type="RefSeq" id="WP_255190374.1">
    <property type="nucleotide sequence ID" value="NZ_CP113517.1"/>
</dbReference>
<dbReference type="GO" id="GO:0032259">
    <property type="term" value="P:methylation"/>
    <property type="evidence" value="ECO:0007669"/>
    <property type="project" value="UniProtKB-KW"/>
</dbReference>
<dbReference type="EMBL" id="CP113517">
    <property type="protein sequence ID" value="WAR45405.1"/>
    <property type="molecule type" value="Genomic_DNA"/>
</dbReference>
<dbReference type="InterPro" id="IPR029063">
    <property type="entry name" value="SAM-dependent_MTases_sf"/>
</dbReference>
<dbReference type="GO" id="GO:0008168">
    <property type="term" value="F:methyltransferase activity"/>
    <property type="evidence" value="ECO:0007669"/>
    <property type="project" value="UniProtKB-KW"/>
</dbReference>
<evidence type="ECO:0000313" key="1">
    <source>
        <dbReference type="EMBL" id="WAR45405.1"/>
    </source>
</evidence>
<dbReference type="SUPFAM" id="SSF53335">
    <property type="entry name" value="S-adenosyl-L-methionine-dependent methyltransferases"/>
    <property type="match status" value="1"/>
</dbReference>
<sequence length="413" mass="46624">MNNKSDTLPWTRIDSFVGNKSNPALTTYRPCPICGSLHYRNILTFNDFQFFSDSTEYPKRTVIQNVQCQDCHAVYLNPCYTTIGFDYLFSEAGRSYGSTEGRPAEQREWLDKRNLLDEGTVFLDVGCYDGRLLSHLPKNIRRVGVDIDEPAIKQGQARYGSEGVELINGAFESFSCSVQPDVISMFHVLEHLANPYAVLKHLRLMSHAETRLVVEVPIIEFGKTNDINGFFSVQHMTHFSSHSLSQLLLRAGWFVLEKQKISGYNGCRILAKPGEINSVIGIAADIGAVYEYLSHWYRSLMEIEQKISAYSTKPRMVIWGGGMHSEFLYQASSLFSQNRHQQYIVVDSDPLKQGKSWRGLPIFSPEVLSDIDWSECHLLISSYGGQESIAAAAENNGVPNLAIQRLYDAICVY</sequence>
<accession>A0ABY7GLM4</accession>